<dbReference type="EMBL" id="CAJOBF010018023">
    <property type="protein sequence ID" value="CAF4366698.1"/>
    <property type="molecule type" value="Genomic_DNA"/>
</dbReference>
<accession>A0A820M1E3</accession>
<sequence>MNDGLMVFTDNLNAAWYTVPVFLNTMIICIIHYNGTTCDFVNSFVVPISNISAFVYNCIDLQGRNVIGLFDSNATCSFYLSNEQIMFNYSTQDNFIISINEDNTAIYGFAGDFLFYYKLNSTFQLSVWPNSLNISPLAVDIGANIDYVVVVGYCQLAPAYAVDCDFIVSLNRSLSCPNSTNAFSMITSNQFAYSDPRINQYLTNSRDYSAQTVMSVSIAWRTQCVLIGAQPFDMVLLYLLDDPMHPIGTRQNRIELMGFGKNVTWLDDKGEKAVILANSYTYSTYQWILSFVHIYDIQSDEFS</sequence>
<organism evidence="1 2">
    <name type="scientific">Rotaria magnacalcarata</name>
    <dbReference type="NCBI Taxonomy" id="392030"/>
    <lineage>
        <taxon>Eukaryota</taxon>
        <taxon>Metazoa</taxon>
        <taxon>Spiralia</taxon>
        <taxon>Gnathifera</taxon>
        <taxon>Rotifera</taxon>
        <taxon>Eurotatoria</taxon>
        <taxon>Bdelloidea</taxon>
        <taxon>Philodinida</taxon>
        <taxon>Philodinidae</taxon>
        <taxon>Rotaria</taxon>
    </lineage>
</organism>
<gene>
    <name evidence="1" type="ORF">UXM345_LOCUS36768</name>
</gene>
<proteinExistence type="predicted"/>
<comment type="caution">
    <text evidence="1">The sequence shown here is derived from an EMBL/GenBank/DDBJ whole genome shotgun (WGS) entry which is preliminary data.</text>
</comment>
<protein>
    <submittedName>
        <fullName evidence="1">Uncharacterized protein</fullName>
    </submittedName>
</protein>
<dbReference type="Proteomes" id="UP000663842">
    <property type="component" value="Unassembled WGS sequence"/>
</dbReference>
<dbReference type="AlphaFoldDB" id="A0A820M1E3"/>
<name>A0A820M1E3_9BILA</name>
<evidence type="ECO:0000313" key="2">
    <source>
        <dbReference type="Proteomes" id="UP000663842"/>
    </source>
</evidence>
<reference evidence="1" key="1">
    <citation type="submission" date="2021-02" db="EMBL/GenBank/DDBJ databases">
        <authorList>
            <person name="Nowell W R."/>
        </authorList>
    </citation>
    <scope>NUCLEOTIDE SEQUENCE</scope>
</reference>
<evidence type="ECO:0000313" key="1">
    <source>
        <dbReference type="EMBL" id="CAF4366698.1"/>
    </source>
</evidence>
<feature type="non-terminal residue" evidence="1">
    <location>
        <position position="303"/>
    </location>
</feature>